<dbReference type="Gene3D" id="3.90.550.10">
    <property type="entry name" value="Spore Coat Polysaccharide Biosynthesis Protein SpsA, Chain A"/>
    <property type="match status" value="1"/>
</dbReference>
<dbReference type="InterPro" id="IPR001173">
    <property type="entry name" value="Glyco_trans_2-like"/>
</dbReference>
<sequence length="246" mass="28509">MVTLSIITINYNNKKGLLKTIDSIKEQSFTDFEWIIIDGGSTDGSVEIIRENESRIAYWISEHDKGVYDAMNKGILHANGLWLNFMNSGDTFERKDTLRNVFSENIPESAHFLYSDTVSEMQDGNIKISYQNHLKGNIIHQSSIYKKQLHEQYGYYIVTPKIIISDLLFFLSIPEEYFHKVKTIIANFELGGISSSGTWCVKQKMCALVVYRKMSFGALYYKYLLLMIKGIVRKIIVWFRTYFIGK</sequence>
<keyword evidence="4" id="KW-0808">Transferase</keyword>
<evidence type="ECO:0000313" key="2">
    <source>
        <dbReference type="EMBL" id="KAB6147953.1"/>
    </source>
</evidence>
<dbReference type="EMBL" id="QSQU01000014">
    <property type="protein sequence ID" value="RGK62447.1"/>
    <property type="molecule type" value="Genomic_DNA"/>
</dbReference>
<evidence type="ECO:0000313" key="8">
    <source>
        <dbReference type="Proteomes" id="UP000434604"/>
    </source>
</evidence>
<dbReference type="GO" id="GO:0016758">
    <property type="term" value="F:hexosyltransferase activity"/>
    <property type="evidence" value="ECO:0007669"/>
    <property type="project" value="UniProtKB-ARBA"/>
</dbReference>
<evidence type="ECO:0000259" key="1">
    <source>
        <dbReference type="Pfam" id="PF00535"/>
    </source>
</evidence>
<reference evidence="8 9" key="2">
    <citation type="journal article" date="2019" name="Nat. Med.">
        <title>A library of human gut bacterial isolates paired with longitudinal multiomics data enables mechanistic microbiome research.</title>
        <authorList>
            <person name="Poyet M."/>
            <person name="Groussin M."/>
            <person name="Gibbons S.M."/>
            <person name="Avila-Pacheco J."/>
            <person name="Jiang X."/>
            <person name="Kearney S.M."/>
            <person name="Perrotta A.R."/>
            <person name="Berdy B."/>
            <person name="Zhao S."/>
            <person name="Lieberman T.D."/>
            <person name="Swanson P.K."/>
            <person name="Smith M."/>
            <person name="Roesemann S."/>
            <person name="Alexander J.E."/>
            <person name="Rich S.A."/>
            <person name="Livny J."/>
            <person name="Vlamakis H."/>
            <person name="Clish C."/>
            <person name="Bullock K."/>
            <person name="Deik A."/>
            <person name="Scott J."/>
            <person name="Pierce K.A."/>
            <person name="Xavier R.J."/>
            <person name="Alm E.J."/>
        </authorList>
    </citation>
    <scope>NUCLEOTIDE SEQUENCE [LARGE SCALE GENOMIC DNA]</scope>
    <source>
        <strain evidence="2 8">BIOML-A58</strain>
        <strain evidence="3 9">BIOML-A7</strain>
    </source>
</reference>
<dbReference type="EMBL" id="WDED01000012">
    <property type="protein sequence ID" value="KAB6147953.1"/>
    <property type="molecule type" value="Genomic_DNA"/>
</dbReference>
<reference evidence="6 7" key="1">
    <citation type="submission" date="2018-08" db="EMBL/GenBank/DDBJ databases">
        <title>A genome reference for cultivated species of the human gut microbiota.</title>
        <authorList>
            <person name="Zou Y."/>
            <person name="Xue W."/>
            <person name="Luo G."/>
        </authorList>
    </citation>
    <scope>NUCLEOTIDE SEQUENCE [LARGE SCALE GENOMIC DNA]</scope>
    <source>
        <strain evidence="5 7">AF14-7</strain>
        <strain evidence="4 6">TF10-34</strain>
    </source>
</reference>
<proteinExistence type="predicted"/>
<dbReference type="Pfam" id="PF00535">
    <property type="entry name" value="Glycos_transf_2"/>
    <property type="match status" value="1"/>
</dbReference>
<gene>
    <name evidence="5" type="ORF">DWW25_16075</name>
    <name evidence="4" type="ORF">DXD03_11725</name>
    <name evidence="2" type="ORF">GA398_10025</name>
    <name evidence="3" type="ORF">GAZ26_10025</name>
</gene>
<dbReference type="EMBL" id="WDCG01000008">
    <property type="protein sequence ID" value="KAB6424310.1"/>
    <property type="molecule type" value="Genomic_DNA"/>
</dbReference>
<comment type="caution">
    <text evidence="4">The sequence shown here is derived from an EMBL/GenBank/DDBJ whole genome shotgun (WGS) entry which is preliminary data.</text>
</comment>
<dbReference type="CDD" id="cd06433">
    <property type="entry name" value="GT_2_WfgS_like"/>
    <property type="match status" value="1"/>
</dbReference>
<feature type="domain" description="Glycosyltransferase 2-like" evidence="1">
    <location>
        <begin position="5"/>
        <end position="99"/>
    </location>
</feature>
<dbReference type="Proteomes" id="UP000261210">
    <property type="component" value="Unassembled WGS sequence"/>
</dbReference>
<dbReference type="SUPFAM" id="SSF53448">
    <property type="entry name" value="Nucleotide-diphospho-sugar transferases"/>
    <property type="match status" value="1"/>
</dbReference>
<dbReference type="Proteomes" id="UP000283369">
    <property type="component" value="Unassembled WGS sequence"/>
</dbReference>
<dbReference type="InterPro" id="IPR029044">
    <property type="entry name" value="Nucleotide-diphossugar_trans"/>
</dbReference>
<dbReference type="PANTHER" id="PTHR22916:SF67">
    <property type="entry name" value="COLANIC ACID BIOSYNTHESIS GLYCOSYL TRANSFERASE WCAE-RELATED"/>
    <property type="match status" value="1"/>
</dbReference>
<dbReference type="EMBL" id="QRYV01000039">
    <property type="protein sequence ID" value="RGV12398.1"/>
    <property type="molecule type" value="Genomic_DNA"/>
</dbReference>
<dbReference type="Proteomes" id="UP000471447">
    <property type="component" value="Unassembled WGS sequence"/>
</dbReference>
<evidence type="ECO:0000313" key="5">
    <source>
        <dbReference type="EMBL" id="RGV12398.1"/>
    </source>
</evidence>
<evidence type="ECO:0000313" key="9">
    <source>
        <dbReference type="Proteomes" id="UP000471447"/>
    </source>
</evidence>
<organism evidence="4 6">
    <name type="scientific">Bacteroides xylanisolvens</name>
    <dbReference type="NCBI Taxonomy" id="371601"/>
    <lineage>
        <taxon>Bacteria</taxon>
        <taxon>Pseudomonadati</taxon>
        <taxon>Bacteroidota</taxon>
        <taxon>Bacteroidia</taxon>
        <taxon>Bacteroidales</taxon>
        <taxon>Bacteroidaceae</taxon>
        <taxon>Bacteroides</taxon>
    </lineage>
</organism>
<evidence type="ECO:0000313" key="4">
    <source>
        <dbReference type="EMBL" id="RGK62447.1"/>
    </source>
</evidence>
<dbReference type="PANTHER" id="PTHR22916">
    <property type="entry name" value="GLYCOSYLTRANSFERASE"/>
    <property type="match status" value="1"/>
</dbReference>
<dbReference type="AlphaFoldDB" id="A0A3E4NF76"/>
<name>A0A3E4NF76_9BACE</name>
<evidence type="ECO:0000313" key="6">
    <source>
        <dbReference type="Proteomes" id="UP000261210"/>
    </source>
</evidence>
<protein>
    <submittedName>
        <fullName evidence="4">Glycosyltransferase</fullName>
    </submittedName>
</protein>
<accession>A0A3E4NF76</accession>
<evidence type="ECO:0000313" key="3">
    <source>
        <dbReference type="EMBL" id="KAB6424310.1"/>
    </source>
</evidence>
<dbReference type="Proteomes" id="UP000434604">
    <property type="component" value="Unassembled WGS sequence"/>
</dbReference>
<evidence type="ECO:0000313" key="7">
    <source>
        <dbReference type="Proteomes" id="UP000283369"/>
    </source>
</evidence>